<name>A0A2T7UH05_9BURK</name>
<proteinExistence type="predicted"/>
<evidence type="ECO:0000313" key="3">
    <source>
        <dbReference type="Proteomes" id="UP000037507"/>
    </source>
</evidence>
<keyword evidence="3" id="KW-1185">Reference proteome</keyword>
<evidence type="ECO:0000313" key="2">
    <source>
        <dbReference type="EMBL" id="PVE43881.1"/>
    </source>
</evidence>
<feature type="region of interest" description="Disordered" evidence="1">
    <location>
        <begin position="36"/>
        <end position="66"/>
    </location>
</feature>
<dbReference type="STRING" id="1293045.H663_02455"/>
<dbReference type="RefSeq" id="WP_053169523.1">
    <property type="nucleotide sequence ID" value="NZ_LFYT02000004.1"/>
</dbReference>
<accession>A0A2T7UH05</accession>
<dbReference type="Proteomes" id="UP000037507">
    <property type="component" value="Unassembled WGS sequence"/>
</dbReference>
<dbReference type="AlphaFoldDB" id="A0A2T7UH05"/>
<gene>
    <name evidence="2" type="ORF">H663_005285</name>
</gene>
<dbReference type="EMBL" id="LFYT02000004">
    <property type="protein sequence ID" value="PVE43881.1"/>
    <property type="molecule type" value="Genomic_DNA"/>
</dbReference>
<evidence type="ECO:0000256" key="1">
    <source>
        <dbReference type="SAM" id="MobiDB-lite"/>
    </source>
</evidence>
<feature type="compositionally biased region" description="Basic and acidic residues" evidence="1">
    <location>
        <begin position="54"/>
        <end position="66"/>
    </location>
</feature>
<reference evidence="2" key="1">
    <citation type="submission" date="2017-04" db="EMBL/GenBank/DDBJ databases">
        <title>Unexpected and diverse lifestyles within the genus Limnohabitans.</title>
        <authorList>
            <person name="Kasalicky V."/>
            <person name="Mehrshad M."/>
            <person name="Andrei S.-A."/>
            <person name="Salcher M."/>
            <person name="Kratochvilova H."/>
            <person name="Simek K."/>
            <person name="Ghai R."/>
        </authorList>
    </citation>
    <scope>NUCLEOTIDE SEQUENCE [LARGE SCALE GENOMIC DNA]</scope>
    <source>
        <strain evidence="2">II-D5</strain>
    </source>
</reference>
<comment type="caution">
    <text evidence="2">The sequence shown here is derived from an EMBL/GenBank/DDBJ whole genome shotgun (WGS) entry which is preliminary data.</text>
</comment>
<protein>
    <submittedName>
        <fullName evidence="2">Uncharacterized protein</fullName>
    </submittedName>
</protein>
<sequence>MNMTVVTLPLLVAISGCGLVSTQAVYEEIRAQETAKAVGSASAPGSKLPPYDQYQKERSALSPETR</sequence>
<dbReference type="OrthoDB" id="8910537at2"/>
<organism evidence="2 3">
    <name type="scientific">Limnohabitans planktonicus II-D5</name>
    <dbReference type="NCBI Taxonomy" id="1293045"/>
    <lineage>
        <taxon>Bacteria</taxon>
        <taxon>Pseudomonadati</taxon>
        <taxon>Pseudomonadota</taxon>
        <taxon>Betaproteobacteria</taxon>
        <taxon>Burkholderiales</taxon>
        <taxon>Comamonadaceae</taxon>
        <taxon>Limnohabitans</taxon>
    </lineage>
</organism>